<evidence type="ECO:0000313" key="2">
    <source>
        <dbReference type="Proteomes" id="UP000887043"/>
    </source>
</evidence>
<organism evidence="1 2">
    <name type="scientific">Segatella bryantii</name>
    <name type="common">Prevotella bryantii</name>
    <dbReference type="NCBI Taxonomy" id="77095"/>
    <lineage>
        <taxon>Bacteria</taxon>
        <taxon>Pseudomonadati</taxon>
        <taxon>Bacteroidota</taxon>
        <taxon>Bacteroidia</taxon>
        <taxon>Bacteroidales</taxon>
        <taxon>Prevotellaceae</taxon>
        <taxon>Segatella</taxon>
    </lineage>
</organism>
<comment type="caution">
    <text evidence="1">The sequence shown here is derived from an EMBL/GenBank/DDBJ whole genome shotgun (WGS) entry which is preliminary data.</text>
</comment>
<accession>A0AA37MMP7</accession>
<dbReference type="AlphaFoldDB" id="A0AA37MMP7"/>
<dbReference type="Proteomes" id="UP000887043">
    <property type="component" value="Unassembled WGS sequence"/>
</dbReference>
<reference evidence="1" key="1">
    <citation type="submission" date="2021-08" db="EMBL/GenBank/DDBJ databases">
        <title>Prevotella lacticifex sp. nov., isolated from rumen of cow.</title>
        <authorList>
            <person name="Shinkai T."/>
            <person name="Ikeyama N."/>
            <person name="Kumagai M."/>
            <person name="Ohmori H."/>
            <person name="Sakamoto M."/>
            <person name="Ohkuma M."/>
            <person name="Mitsumori M."/>
        </authorList>
    </citation>
    <scope>NUCLEOTIDE SEQUENCE</scope>
    <source>
        <strain evidence="1">DSM 11371</strain>
    </source>
</reference>
<evidence type="ECO:0000313" key="1">
    <source>
        <dbReference type="EMBL" id="GJG28989.1"/>
    </source>
</evidence>
<name>A0AA37MMP7_SEGBR</name>
<proteinExistence type="predicted"/>
<gene>
    <name evidence="1" type="ORF">PRRU23_26890</name>
</gene>
<sequence>MYNKNITFFCTRNELLWLIYDHVLLKKDIKQVNMYKPINQTLTHKNSLKTRGRKTPHFKAKNKMRYYMRV</sequence>
<protein>
    <submittedName>
        <fullName evidence="1">Uncharacterized protein</fullName>
    </submittedName>
</protein>
<dbReference type="EMBL" id="BPTR01000001">
    <property type="protein sequence ID" value="GJG28989.1"/>
    <property type="molecule type" value="Genomic_DNA"/>
</dbReference>